<keyword evidence="3 8" id="KW-1003">Cell membrane</keyword>
<comment type="similarity">
    <text evidence="1 8">Belongs to the claudin family.</text>
</comment>
<evidence type="ECO:0000256" key="7">
    <source>
        <dbReference type="ARBA" id="ARBA00023136"/>
    </source>
</evidence>
<dbReference type="FunFam" id="1.20.140.150:FF:000001">
    <property type="entry name" value="Claudin"/>
    <property type="match status" value="1"/>
</dbReference>
<dbReference type="InterPro" id="IPR006187">
    <property type="entry name" value="Claudin"/>
</dbReference>
<comment type="caution">
    <text evidence="8">Lacks conserved residue(s) required for the propagation of feature annotation.</text>
</comment>
<evidence type="ECO:0000256" key="4">
    <source>
        <dbReference type="ARBA" id="ARBA00022692"/>
    </source>
</evidence>
<evidence type="ECO:0000256" key="6">
    <source>
        <dbReference type="ARBA" id="ARBA00022989"/>
    </source>
</evidence>
<evidence type="ECO:0000256" key="3">
    <source>
        <dbReference type="ARBA" id="ARBA00022475"/>
    </source>
</evidence>
<protein>
    <recommendedName>
        <fullName evidence="8">Claudin</fullName>
    </recommendedName>
</protein>
<evidence type="ECO:0000313" key="10">
    <source>
        <dbReference type="EMBL" id="KAF0872570.1"/>
    </source>
</evidence>
<feature type="transmembrane region" description="Helical" evidence="8">
    <location>
        <begin position="82"/>
        <end position="102"/>
    </location>
</feature>
<accession>A0A6G1AAE2</accession>
<keyword evidence="2 8" id="KW-0796">Tight junction</keyword>
<evidence type="ECO:0000256" key="5">
    <source>
        <dbReference type="ARBA" id="ARBA00022949"/>
    </source>
</evidence>
<dbReference type="GO" id="GO:0005886">
    <property type="term" value="C:plasma membrane"/>
    <property type="evidence" value="ECO:0007669"/>
    <property type="project" value="UniProtKB-SubCell"/>
</dbReference>
<sequence length="223" mass="23438">MANSGLQLLGFALALLGWVGLVASTAIPQWQMSSYAGDNIITAQAMYKGLWMDCVTQSTGMMSCKMYDSVLALPAAIQATRAIMVVSLVLGFLAMFVATMGMKCTSCGGDDKVKKARIAMTGGIIFIGARGVLTCVSFSPPGLAALTACSWYGHQIVTDFYNPLVPMNVKYEFGPAIFIGWAGSALVILGGALLSCSCPGSGSKTGYRAPHSYPKPNSAKEYV</sequence>
<feature type="non-terminal residue" evidence="10">
    <location>
        <position position="223"/>
    </location>
</feature>
<feature type="signal peptide" evidence="9">
    <location>
        <begin position="1"/>
        <end position="24"/>
    </location>
</feature>
<name>A0A6G1AAE2_CROCR</name>
<keyword evidence="4 8" id="KW-0812">Transmembrane</keyword>
<dbReference type="Proteomes" id="UP000475037">
    <property type="component" value="Unassembled WGS sequence"/>
</dbReference>
<dbReference type="Gene3D" id="1.20.140.150">
    <property type="match status" value="1"/>
</dbReference>
<feature type="chain" id="PRO_5026343015" description="Claudin" evidence="9">
    <location>
        <begin position="25"/>
        <end position="223"/>
    </location>
</feature>
<dbReference type="GO" id="GO:0005923">
    <property type="term" value="C:bicellular tight junction"/>
    <property type="evidence" value="ECO:0007669"/>
    <property type="project" value="UniProtKB-SubCell"/>
</dbReference>
<keyword evidence="9" id="KW-0732">Signal</keyword>
<dbReference type="EMBL" id="VOAJ01006357">
    <property type="protein sequence ID" value="KAF0872570.1"/>
    <property type="molecule type" value="Genomic_DNA"/>
</dbReference>
<evidence type="ECO:0000256" key="9">
    <source>
        <dbReference type="SAM" id="SignalP"/>
    </source>
</evidence>
<dbReference type="GO" id="GO:0005198">
    <property type="term" value="F:structural molecule activity"/>
    <property type="evidence" value="ECO:0007669"/>
    <property type="project" value="InterPro"/>
</dbReference>
<dbReference type="PRINTS" id="PR01077">
    <property type="entry name" value="CLAUDIN"/>
</dbReference>
<reference evidence="10 11" key="1">
    <citation type="submission" date="2019-11" db="EMBL/GenBank/DDBJ databases">
        <authorList>
            <person name="Yang C."/>
            <person name="Li F."/>
        </authorList>
    </citation>
    <scope>NUCLEOTIDE SEQUENCE [LARGE SCALE GENOMIC DNA]</scope>
    <source>
        <strain evidence="10">KB4526</strain>
        <tissue evidence="10">Muscle</tissue>
    </source>
</reference>
<proteinExistence type="inferred from homology"/>
<comment type="caution">
    <text evidence="10">The sequence shown here is derived from an EMBL/GenBank/DDBJ whole genome shotgun (WGS) entry which is preliminary data.</text>
</comment>
<dbReference type="InterPro" id="IPR017974">
    <property type="entry name" value="Claudin_CS"/>
</dbReference>
<comment type="subcellular location">
    <subcellularLocation>
        <location evidence="8">Cell junction</location>
        <location evidence="8">Tight junction</location>
    </subcellularLocation>
    <subcellularLocation>
        <location evidence="8">Cell membrane</location>
        <topology evidence="8">Multi-pass membrane protein</topology>
    </subcellularLocation>
</comment>
<evidence type="ECO:0000313" key="11">
    <source>
        <dbReference type="Proteomes" id="UP000475037"/>
    </source>
</evidence>
<feature type="non-terminal residue" evidence="10">
    <location>
        <position position="1"/>
    </location>
</feature>
<feature type="transmembrane region" description="Helical" evidence="8">
    <location>
        <begin position="123"/>
        <end position="153"/>
    </location>
</feature>
<comment type="function">
    <text evidence="8">Claudins function as major constituents of the tight junction complexes that regulate the permeability of epithelia.</text>
</comment>
<keyword evidence="6 8" id="KW-1133">Transmembrane helix</keyword>
<dbReference type="AlphaFoldDB" id="A0A6G1AAE2"/>
<dbReference type="Pfam" id="PF00822">
    <property type="entry name" value="PMP22_Claudin"/>
    <property type="match status" value="1"/>
</dbReference>
<evidence type="ECO:0000256" key="1">
    <source>
        <dbReference type="ARBA" id="ARBA00008295"/>
    </source>
</evidence>
<dbReference type="PANTHER" id="PTHR12002">
    <property type="entry name" value="CLAUDIN"/>
    <property type="match status" value="1"/>
</dbReference>
<feature type="transmembrane region" description="Helical" evidence="8">
    <location>
        <begin position="173"/>
        <end position="194"/>
    </location>
</feature>
<evidence type="ECO:0000256" key="2">
    <source>
        <dbReference type="ARBA" id="ARBA00022427"/>
    </source>
</evidence>
<evidence type="ECO:0000256" key="8">
    <source>
        <dbReference type="RuleBase" id="RU060637"/>
    </source>
</evidence>
<keyword evidence="7 8" id="KW-0472">Membrane</keyword>
<gene>
    <name evidence="10" type="primary">Cldn7</name>
    <name evidence="10" type="ORF">FOF47_R21256</name>
</gene>
<organism evidence="10 11">
    <name type="scientific">Crocuta crocuta</name>
    <name type="common">Spotted hyena</name>
    <dbReference type="NCBI Taxonomy" id="9678"/>
    <lineage>
        <taxon>Eukaryota</taxon>
        <taxon>Metazoa</taxon>
        <taxon>Chordata</taxon>
        <taxon>Craniata</taxon>
        <taxon>Vertebrata</taxon>
        <taxon>Euteleostomi</taxon>
        <taxon>Mammalia</taxon>
        <taxon>Eutheria</taxon>
        <taxon>Laurasiatheria</taxon>
        <taxon>Carnivora</taxon>
        <taxon>Feliformia</taxon>
        <taxon>Hyaenidae</taxon>
        <taxon>Crocuta</taxon>
    </lineage>
</organism>
<dbReference type="InterPro" id="IPR004031">
    <property type="entry name" value="PMP22/EMP/MP20/Claudin"/>
</dbReference>
<keyword evidence="11" id="KW-1185">Reference proteome</keyword>
<dbReference type="PROSITE" id="PS01346">
    <property type="entry name" value="CLAUDIN"/>
    <property type="match status" value="1"/>
</dbReference>
<keyword evidence="5 8" id="KW-0965">Cell junction</keyword>